<reference evidence="2 3" key="1">
    <citation type="submission" date="2020-03" db="EMBL/GenBank/DDBJ databases">
        <title>Soil Listeria distribution.</title>
        <authorList>
            <person name="Liao J."/>
            <person name="Wiedmann M."/>
        </authorList>
    </citation>
    <scope>NUCLEOTIDE SEQUENCE [LARGE SCALE GENOMIC DNA]</scope>
    <source>
        <strain evidence="2 3">FSL L7-1523</strain>
    </source>
</reference>
<dbReference type="PANTHER" id="PTHR43792:SF9">
    <property type="entry name" value="RIBOSOMAL-PROTEIN-ALANINE ACETYLTRANSFERASE"/>
    <property type="match status" value="1"/>
</dbReference>
<dbReference type="RefSeq" id="WP_185426906.1">
    <property type="nucleotide sequence ID" value="NZ_JAARRL010000024.1"/>
</dbReference>
<dbReference type="Gene3D" id="3.40.630.30">
    <property type="match status" value="1"/>
</dbReference>
<dbReference type="GO" id="GO:0005737">
    <property type="term" value="C:cytoplasm"/>
    <property type="evidence" value="ECO:0007669"/>
    <property type="project" value="TreeGrafter"/>
</dbReference>
<dbReference type="PROSITE" id="PS51186">
    <property type="entry name" value="GNAT"/>
    <property type="match status" value="1"/>
</dbReference>
<protein>
    <submittedName>
        <fullName evidence="2">GNAT family N-acetyltransferase</fullName>
    </submittedName>
</protein>
<dbReference type="GO" id="GO:0008999">
    <property type="term" value="F:protein-N-terminal-alanine acetyltransferase activity"/>
    <property type="evidence" value="ECO:0007669"/>
    <property type="project" value="TreeGrafter"/>
</dbReference>
<dbReference type="EMBL" id="JAARRL010000024">
    <property type="protein sequence ID" value="MBC1501524.1"/>
    <property type="molecule type" value="Genomic_DNA"/>
</dbReference>
<dbReference type="InterPro" id="IPR016181">
    <property type="entry name" value="Acyl_CoA_acyltransferase"/>
</dbReference>
<evidence type="ECO:0000313" key="3">
    <source>
        <dbReference type="Proteomes" id="UP000564536"/>
    </source>
</evidence>
<dbReference type="AlphaFoldDB" id="A0A841Z8K5"/>
<dbReference type="InterPro" id="IPR051531">
    <property type="entry name" value="N-acetyltransferase"/>
</dbReference>
<organism evidence="2 3">
    <name type="scientific">Listeria weihenstephanensis</name>
    <dbReference type="NCBI Taxonomy" id="1006155"/>
    <lineage>
        <taxon>Bacteria</taxon>
        <taxon>Bacillati</taxon>
        <taxon>Bacillota</taxon>
        <taxon>Bacilli</taxon>
        <taxon>Bacillales</taxon>
        <taxon>Listeriaceae</taxon>
        <taxon>Listeria</taxon>
    </lineage>
</organism>
<feature type="domain" description="N-acetyltransferase" evidence="1">
    <location>
        <begin position="17"/>
        <end position="175"/>
    </location>
</feature>
<accession>A0A841Z8K5</accession>
<comment type="caution">
    <text evidence="2">The sequence shown here is derived from an EMBL/GenBank/DDBJ whole genome shotgun (WGS) entry which is preliminary data.</text>
</comment>
<sequence length="175" mass="19779">MKSLSFQPFPNFETDRLFLRRMNTADLEAIFALKSSPEVTAFQDRPLHRDTTETAAYMDKMNAGIDSNASIFWVLALKETDECIGTVCLWNFSNEGDRADLGYELLPAFQGAGYMREAVERVLDYGFGALSLQAIDGVTHRDNASSVRVLEKLDFHLNSDFVDGDEIMYTIKKRS</sequence>
<dbReference type="Pfam" id="PF13302">
    <property type="entry name" value="Acetyltransf_3"/>
    <property type="match status" value="1"/>
</dbReference>
<dbReference type="SUPFAM" id="SSF55729">
    <property type="entry name" value="Acyl-CoA N-acyltransferases (Nat)"/>
    <property type="match status" value="1"/>
</dbReference>
<name>A0A841Z8K5_9LIST</name>
<proteinExistence type="predicted"/>
<evidence type="ECO:0000259" key="1">
    <source>
        <dbReference type="PROSITE" id="PS51186"/>
    </source>
</evidence>
<evidence type="ECO:0000313" key="2">
    <source>
        <dbReference type="EMBL" id="MBC1501524.1"/>
    </source>
</evidence>
<keyword evidence="2" id="KW-0808">Transferase</keyword>
<dbReference type="InterPro" id="IPR000182">
    <property type="entry name" value="GNAT_dom"/>
</dbReference>
<dbReference type="Proteomes" id="UP000564536">
    <property type="component" value="Unassembled WGS sequence"/>
</dbReference>
<dbReference type="PANTHER" id="PTHR43792">
    <property type="entry name" value="GNAT FAMILY, PUTATIVE (AFU_ORTHOLOGUE AFUA_3G00765)-RELATED-RELATED"/>
    <property type="match status" value="1"/>
</dbReference>
<gene>
    <name evidence="2" type="ORF">HB943_13005</name>
</gene>